<dbReference type="Proteomes" id="UP000193944">
    <property type="component" value="Unassembled WGS sequence"/>
</dbReference>
<feature type="domain" description="Methyltransferase type 11" evidence="1">
    <location>
        <begin position="49"/>
        <end position="144"/>
    </location>
</feature>
<dbReference type="AlphaFoldDB" id="A0A1Y1WZ91"/>
<dbReference type="Pfam" id="PF08241">
    <property type="entry name" value="Methyltransf_11"/>
    <property type="match status" value="1"/>
</dbReference>
<accession>A0A1Y1WZ91</accession>
<dbReference type="STRING" id="1754192.A0A1Y1WZ91"/>
<dbReference type="GO" id="GO:0032259">
    <property type="term" value="P:methylation"/>
    <property type="evidence" value="ECO:0007669"/>
    <property type="project" value="UniProtKB-KW"/>
</dbReference>
<name>A0A1Y1WZ91_9FUNG</name>
<dbReference type="CDD" id="cd02440">
    <property type="entry name" value="AdoMet_MTases"/>
    <property type="match status" value="1"/>
</dbReference>
<dbReference type="InterPro" id="IPR013216">
    <property type="entry name" value="Methyltransf_11"/>
</dbReference>
<sequence length="222" mass="25677">MKDYKELSRIEFNKQAEKFDTAENCYKLCQDSYDPANEEIKSKTFNDLLDIGCGTGNTIAMLLKDLPNVKYTGIDLAEKMIEVAKKKVVNENVTFVVGDAENLPFEDNSFDVILCKESIHHYPNPEKFFQESYRVLRPNGRLVIVDMRINAPIRALWNHVLFPYVIKMGDCHVFNETEIRDLYTNNGFEVTKYDALPKLRFLSSGFKKPSKVDDNITQEKEQ</sequence>
<proteinExistence type="predicted"/>
<evidence type="ECO:0000313" key="3">
    <source>
        <dbReference type="Proteomes" id="UP000193944"/>
    </source>
</evidence>
<dbReference type="PANTHER" id="PTHR43591:SF24">
    <property type="entry name" value="2-METHOXY-6-POLYPRENYL-1,4-BENZOQUINOL METHYLASE, MITOCHONDRIAL"/>
    <property type="match status" value="1"/>
</dbReference>
<reference evidence="2 3" key="1">
    <citation type="submission" date="2016-08" db="EMBL/GenBank/DDBJ databases">
        <title>A Parts List for Fungal Cellulosomes Revealed by Comparative Genomics.</title>
        <authorList>
            <consortium name="DOE Joint Genome Institute"/>
            <person name="Haitjema C.H."/>
            <person name="Gilmore S.P."/>
            <person name="Henske J.K."/>
            <person name="Solomon K.V."/>
            <person name="De Groot R."/>
            <person name="Kuo A."/>
            <person name="Mondo S.J."/>
            <person name="Salamov A.A."/>
            <person name="Labutti K."/>
            <person name="Zhao Z."/>
            <person name="Chiniquy J."/>
            <person name="Barry K."/>
            <person name="Brewer H.M."/>
            <person name="Purvine S.O."/>
            <person name="Wright A.T."/>
            <person name="Boxma B."/>
            <person name="Van Alen T."/>
            <person name="Hackstein J.H."/>
            <person name="Baker S.E."/>
            <person name="Grigoriev I.V."/>
            <person name="O'Malley M.A."/>
        </authorList>
    </citation>
    <scope>NUCLEOTIDE SEQUENCE [LARGE SCALE GENOMIC DNA]</scope>
    <source>
        <strain evidence="2 3">S4</strain>
    </source>
</reference>
<dbReference type="SUPFAM" id="SSF53335">
    <property type="entry name" value="S-adenosyl-L-methionine-dependent methyltransferases"/>
    <property type="match status" value="1"/>
</dbReference>
<dbReference type="OrthoDB" id="3647at2759"/>
<gene>
    <name evidence="2" type="ORF">BCR32DRAFT_328372</name>
</gene>
<organism evidence="2 3">
    <name type="scientific">Anaeromyces robustus</name>
    <dbReference type="NCBI Taxonomy" id="1754192"/>
    <lineage>
        <taxon>Eukaryota</taxon>
        <taxon>Fungi</taxon>
        <taxon>Fungi incertae sedis</taxon>
        <taxon>Chytridiomycota</taxon>
        <taxon>Chytridiomycota incertae sedis</taxon>
        <taxon>Neocallimastigomycetes</taxon>
        <taxon>Neocallimastigales</taxon>
        <taxon>Neocallimastigaceae</taxon>
        <taxon>Anaeromyces</taxon>
    </lineage>
</organism>
<keyword evidence="2" id="KW-0808">Transferase</keyword>
<evidence type="ECO:0000259" key="1">
    <source>
        <dbReference type="Pfam" id="PF08241"/>
    </source>
</evidence>
<keyword evidence="2" id="KW-0489">Methyltransferase</keyword>
<dbReference type="GO" id="GO:0008757">
    <property type="term" value="F:S-adenosylmethionine-dependent methyltransferase activity"/>
    <property type="evidence" value="ECO:0007669"/>
    <property type="project" value="InterPro"/>
</dbReference>
<evidence type="ECO:0000313" key="2">
    <source>
        <dbReference type="EMBL" id="ORX78881.1"/>
    </source>
</evidence>
<protein>
    <submittedName>
        <fullName evidence="2">Methylase</fullName>
    </submittedName>
</protein>
<comment type="caution">
    <text evidence="2">The sequence shown here is derived from an EMBL/GenBank/DDBJ whole genome shotgun (WGS) entry which is preliminary data.</text>
</comment>
<reference evidence="2 3" key="2">
    <citation type="submission" date="2016-08" db="EMBL/GenBank/DDBJ databases">
        <title>Pervasive Adenine N6-methylation of Active Genes in Fungi.</title>
        <authorList>
            <consortium name="DOE Joint Genome Institute"/>
            <person name="Mondo S.J."/>
            <person name="Dannebaum R.O."/>
            <person name="Kuo R.C."/>
            <person name="Labutti K."/>
            <person name="Haridas S."/>
            <person name="Kuo A."/>
            <person name="Salamov A."/>
            <person name="Ahrendt S.R."/>
            <person name="Lipzen A."/>
            <person name="Sullivan W."/>
            <person name="Andreopoulos W.B."/>
            <person name="Clum A."/>
            <person name="Lindquist E."/>
            <person name="Daum C."/>
            <person name="Ramamoorthy G.K."/>
            <person name="Gryganskyi A."/>
            <person name="Culley D."/>
            <person name="Magnuson J.K."/>
            <person name="James T.Y."/>
            <person name="O'Malley M.A."/>
            <person name="Stajich J.E."/>
            <person name="Spatafora J.W."/>
            <person name="Visel A."/>
            <person name="Grigoriev I.V."/>
        </authorList>
    </citation>
    <scope>NUCLEOTIDE SEQUENCE [LARGE SCALE GENOMIC DNA]</scope>
    <source>
        <strain evidence="2 3">S4</strain>
    </source>
</reference>
<dbReference type="PANTHER" id="PTHR43591">
    <property type="entry name" value="METHYLTRANSFERASE"/>
    <property type="match status" value="1"/>
</dbReference>
<dbReference type="Gene3D" id="3.40.50.150">
    <property type="entry name" value="Vaccinia Virus protein VP39"/>
    <property type="match status" value="1"/>
</dbReference>
<dbReference type="InterPro" id="IPR029063">
    <property type="entry name" value="SAM-dependent_MTases_sf"/>
</dbReference>
<dbReference type="EMBL" id="MCFG01000195">
    <property type="protein sequence ID" value="ORX78881.1"/>
    <property type="molecule type" value="Genomic_DNA"/>
</dbReference>
<keyword evidence="3" id="KW-1185">Reference proteome</keyword>